<feature type="chain" id="PRO_5039346377" evidence="1">
    <location>
        <begin position="35"/>
        <end position="343"/>
    </location>
</feature>
<dbReference type="KEGG" id="foc:113212050"/>
<dbReference type="Proteomes" id="UP000504606">
    <property type="component" value="Unplaced"/>
</dbReference>
<feature type="signal peptide" evidence="1">
    <location>
        <begin position="1"/>
        <end position="34"/>
    </location>
</feature>
<evidence type="ECO:0000313" key="2">
    <source>
        <dbReference type="Proteomes" id="UP000504606"/>
    </source>
</evidence>
<dbReference type="RefSeq" id="XP_052127628.1">
    <property type="nucleotide sequence ID" value="XM_052271668.1"/>
</dbReference>
<sequence>MPGPCSPRGSPGLAVPVLVSGLVSALLLAGPAGAGFVPHHHGPAGPLTVIRHAPPAVPPYSTQINVFRWLAAFPPPVLHRALLLTQGQPLPLHHPVLHAPPPSLHPPPLHHPVLHHPTVHHPVLHQAPLGPVAPPPPLPPPVLPPPPPPLVPAVVKSPAAPPAPLLPLPFGFAPNFNYNFPPEALPFAPGLLHTSGFLPLPGRGLGPLPLPFPTGVTPTFKNPLPLPPVGPTPLPPLHFNPNLFGHGITPNYLLPAPTLFPGALPNGAFGPGPALSPDDFDFGFGTPARVPLQPTPTPPVPVAAPAPTPTSASFSALHDGHYYRQFLPAVNGITRATAGNLAL</sequence>
<proteinExistence type="predicted"/>
<name>A0A9C6X1U9_FRAOC</name>
<reference evidence="3" key="1">
    <citation type="submission" date="2025-08" db="UniProtKB">
        <authorList>
            <consortium name="RefSeq"/>
        </authorList>
    </citation>
    <scope>IDENTIFICATION</scope>
    <source>
        <tissue evidence="3">Whole organism</tissue>
    </source>
</reference>
<evidence type="ECO:0000256" key="1">
    <source>
        <dbReference type="SAM" id="SignalP"/>
    </source>
</evidence>
<evidence type="ECO:0000313" key="3">
    <source>
        <dbReference type="RefSeq" id="XP_052127628.1"/>
    </source>
</evidence>
<dbReference type="GeneID" id="113212050"/>
<keyword evidence="2" id="KW-1185">Reference proteome</keyword>
<organism evidence="2 3">
    <name type="scientific">Frankliniella occidentalis</name>
    <name type="common">Western flower thrips</name>
    <name type="synonym">Euthrips occidentalis</name>
    <dbReference type="NCBI Taxonomy" id="133901"/>
    <lineage>
        <taxon>Eukaryota</taxon>
        <taxon>Metazoa</taxon>
        <taxon>Ecdysozoa</taxon>
        <taxon>Arthropoda</taxon>
        <taxon>Hexapoda</taxon>
        <taxon>Insecta</taxon>
        <taxon>Pterygota</taxon>
        <taxon>Neoptera</taxon>
        <taxon>Paraneoptera</taxon>
        <taxon>Thysanoptera</taxon>
        <taxon>Terebrantia</taxon>
        <taxon>Thripoidea</taxon>
        <taxon>Thripidae</taxon>
        <taxon>Frankliniella</taxon>
    </lineage>
</organism>
<accession>A0A9C6X1U9</accession>
<dbReference type="AlphaFoldDB" id="A0A9C6X1U9"/>
<protein>
    <submittedName>
        <fullName evidence="3">Uncharacterized protein LOC113212050</fullName>
    </submittedName>
</protein>
<keyword evidence="1" id="KW-0732">Signal</keyword>
<gene>
    <name evidence="3" type="primary">LOC113212050</name>
</gene>